<name>A0ABC8V1R9_9AQUA</name>
<feature type="region of interest" description="Disordered" evidence="1">
    <location>
        <begin position="1"/>
        <end position="22"/>
    </location>
</feature>
<organism evidence="2 3">
    <name type="scientific">Ilex paraguariensis</name>
    <name type="common">yerba mate</name>
    <dbReference type="NCBI Taxonomy" id="185542"/>
    <lineage>
        <taxon>Eukaryota</taxon>
        <taxon>Viridiplantae</taxon>
        <taxon>Streptophyta</taxon>
        <taxon>Embryophyta</taxon>
        <taxon>Tracheophyta</taxon>
        <taxon>Spermatophyta</taxon>
        <taxon>Magnoliopsida</taxon>
        <taxon>eudicotyledons</taxon>
        <taxon>Gunneridae</taxon>
        <taxon>Pentapetalae</taxon>
        <taxon>asterids</taxon>
        <taxon>campanulids</taxon>
        <taxon>Aquifoliales</taxon>
        <taxon>Aquifoliaceae</taxon>
        <taxon>Ilex</taxon>
    </lineage>
</organism>
<gene>
    <name evidence="2" type="ORF">ILEXP_LOCUS57807</name>
</gene>
<evidence type="ECO:0000256" key="1">
    <source>
        <dbReference type="SAM" id="MobiDB-lite"/>
    </source>
</evidence>
<dbReference type="EMBL" id="CAUOFW020009891">
    <property type="protein sequence ID" value="CAK9187293.1"/>
    <property type="molecule type" value="Genomic_DNA"/>
</dbReference>
<proteinExistence type="predicted"/>
<accession>A0ABC8V1R9</accession>
<dbReference type="AlphaFoldDB" id="A0ABC8V1R9"/>
<sequence length="59" mass="6707">MKGLLGLSRMVGTSKKNKGKKKSSWTVKFWSPSEGVLPAKDNYGYTTTCTFLEYSRRKQ</sequence>
<reference evidence="2 3" key="1">
    <citation type="submission" date="2024-02" db="EMBL/GenBank/DDBJ databases">
        <authorList>
            <person name="Vignale AGUSTIN F."/>
            <person name="Sosa J E."/>
            <person name="Modenutti C."/>
        </authorList>
    </citation>
    <scope>NUCLEOTIDE SEQUENCE [LARGE SCALE GENOMIC DNA]</scope>
</reference>
<dbReference type="Proteomes" id="UP001642360">
    <property type="component" value="Unassembled WGS sequence"/>
</dbReference>
<evidence type="ECO:0000313" key="3">
    <source>
        <dbReference type="Proteomes" id="UP001642360"/>
    </source>
</evidence>
<evidence type="ECO:0000313" key="2">
    <source>
        <dbReference type="EMBL" id="CAK9187293.1"/>
    </source>
</evidence>
<keyword evidence="3" id="KW-1185">Reference proteome</keyword>
<comment type="caution">
    <text evidence="2">The sequence shown here is derived from an EMBL/GenBank/DDBJ whole genome shotgun (WGS) entry which is preliminary data.</text>
</comment>
<protein>
    <submittedName>
        <fullName evidence="2">Uncharacterized protein</fullName>
    </submittedName>
</protein>